<evidence type="ECO:0000259" key="3">
    <source>
        <dbReference type="PROSITE" id="PS50102"/>
    </source>
</evidence>
<dbReference type="SUPFAM" id="SSF54928">
    <property type="entry name" value="RNA-binding domain, RBD"/>
    <property type="match status" value="1"/>
</dbReference>
<evidence type="ECO:0000313" key="5">
    <source>
        <dbReference type="RefSeq" id="XP_033463079.1"/>
    </source>
</evidence>
<feature type="domain" description="RRM" evidence="3">
    <location>
        <begin position="1"/>
        <end position="63"/>
    </location>
</feature>
<dbReference type="GO" id="GO:0061574">
    <property type="term" value="C:ASAP complex"/>
    <property type="evidence" value="ECO:0007669"/>
    <property type="project" value="TreeGrafter"/>
</dbReference>
<protein>
    <recommendedName>
        <fullName evidence="3">RRM domain-containing protein</fullName>
    </recommendedName>
</protein>
<keyword evidence="1 2" id="KW-0694">RNA-binding</keyword>
<dbReference type="GO" id="GO:0005737">
    <property type="term" value="C:cytoplasm"/>
    <property type="evidence" value="ECO:0007669"/>
    <property type="project" value="TreeGrafter"/>
</dbReference>
<dbReference type="Gene3D" id="3.30.70.330">
    <property type="match status" value="1"/>
</dbReference>
<dbReference type="InterPro" id="IPR012677">
    <property type="entry name" value="Nucleotide-bd_a/b_plait_sf"/>
</dbReference>
<dbReference type="PANTHER" id="PTHR15481:SF0">
    <property type="entry name" value="LD23870P-RELATED"/>
    <property type="match status" value="1"/>
</dbReference>
<proteinExistence type="predicted"/>
<keyword evidence="4" id="KW-1185">Reference proteome</keyword>
<dbReference type="Pfam" id="PF00076">
    <property type="entry name" value="RRM_1"/>
    <property type="match status" value="1"/>
</dbReference>
<feature type="non-terminal residue" evidence="5">
    <location>
        <position position="1"/>
    </location>
</feature>
<dbReference type="InterPro" id="IPR035979">
    <property type="entry name" value="RBD_domain_sf"/>
</dbReference>
<reference evidence="5" key="2">
    <citation type="submission" date="2020-04" db="EMBL/GenBank/DDBJ databases">
        <authorList>
            <consortium name="NCBI Genome Project"/>
        </authorList>
    </citation>
    <scope>NUCLEOTIDE SEQUENCE</scope>
    <source>
        <strain evidence="5">CBS 342.82</strain>
    </source>
</reference>
<accession>A0A6J3MDU0</accession>
<dbReference type="PROSITE" id="PS50102">
    <property type="entry name" value="RRM"/>
    <property type="match status" value="1"/>
</dbReference>
<evidence type="ECO:0000256" key="2">
    <source>
        <dbReference type="PROSITE-ProRule" id="PRU00176"/>
    </source>
</evidence>
<dbReference type="AlphaFoldDB" id="A0A6J3MDU0"/>
<sequence length="63" mass="7132">LREIFGAYGEIQELEMPLNRQFMTNKGIAYVLYSKSIYAEDAISRMHEAHLDGAMISVSIVIP</sequence>
<evidence type="ECO:0000313" key="4">
    <source>
        <dbReference type="Proteomes" id="UP000504637"/>
    </source>
</evidence>
<reference evidence="5" key="1">
    <citation type="submission" date="2020-01" db="EMBL/GenBank/DDBJ databases">
        <authorList>
            <consortium name="DOE Joint Genome Institute"/>
            <person name="Haridas S."/>
            <person name="Albert R."/>
            <person name="Binder M."/>
            <person name="Bloem J."/>
            <person name="Labutti K."/>
            <person name="Salamov A."/>
            <person name="Andreopoulos B."/>
            <person name="Baker S.E."/>
            <person name="Barry K."/>
            <person name="Bills G."/>
            <person name="Bluhm B.H."/>
            <person name="Cannon C."/>
            <person name="Castanera R."/>
            <person name="Culley D.E."/>
            <person name="Daum C."/>
            <person name="Ezra D."/>
            <person name="Gonzalez J.B."/>
            <person name="Henrissat B."/>
            <person name="Kuo A."/>
            <person name="Liang C."/>
            <person name="Lipzen A."/>
            <person name="Lutzoni F."/>
            <person name="Magnuson J."/>
            <person name="Mondo S."/>
            <person name="Nolan M."/>
            <person name="Ohm R."/>
            <person name="Pangilinan J."/>
            <person name="Park H.-J."/>
            <person name="Ramirez L."/>
            <person name="Alfaro M."/>
            <person name="Sun H."/>
            <person name="Tritt A."/>
            <person name="Yoshinaga Y."/>
            <person name="Zwiers L.-H."/>
            <person name="Turgeon B.G."/>
            <person name="Goodwin S.B."/>
            <person name="Spatafora J.W."/>
            <person name="Crous P.W."/>
            <person name="Grigoriev I.V."/>
        </authorList>
    </citation>
    <scope>NUCLEOTIDE SEQUENCE</scope>
    <source>
        <strain evidence="5">CBS 342.82</strain>
    </source>
</reference>
<gene>
    <name evidence="5" type="ORF">K489DRAFT_291940</name>
</gene>
<dbReference type="Proteomes" id="UP000504637">
    <property type="component" value="Unplaced"/>
</dbReference>
<dbReference type="OrthoDB" id="252020at2759"/>
<dbReference type="InterPro" id="IPR000504">
    <property type="entry name" value="RRM_dom"/>
</dbReference>
<dbReference type="GO" id="GO:0003723">
    <property type="term" value="F:RNA binding"/>
    <property type="evidence" value="ECO:0007669"/>
    <property type="project" value="UniProtKB-UniRule"/>
</dbReference>
<reference evidence="5" key="3">
    <citation type="submission" date="2025-08" db="UniProtKB">
        <authorList>
            <consortium name="RefSeq"/>
        </authorList>
    </citation>
    <scope>IDENTIFICATION</scope>
    <source>
        <strain evidence="5">CBS 342.82</strain>
    </source>
</reference>
<dbReference type="GO" id="GO:0005654">
    <property type="term" value="C:nucleoplasm"/>
    <property type="evidence" value="ECO:0007669"/>
    <property type="project" value="TreeGrafter"/>
</dbReference>
<dbReference type="RefSeq" id="XP_033463079.1">
    <property type="nucleotide sequence ID" value="XM_033600207.1"/>
</dbReference>
<organism evidence="5">
    <name type="scientific">Dissoconium aciculare CBS 342.82</name>
    <dbReference type="NCBI Taxonomy" id="1314786"/>
    <lineage>
        <taxon>Eukaryota</taxon>
        <taxon>Fungi</taxon>
        <taxon>Dikarya</taxon>
        <taxon>Ascomycota</taxon>
        <taxon>Pezizomycotina</taxon>
        <taxon>Dothideomycetes</taxon>
        <taxon>Dothideomycetidae</taxon>
        <taxon>Mycosphaerellales</taxon>
        <taxon>Dissoconiaceae</taxon>
        <taxon>Dissoconium</taxon>
    </lineage>
</organism>
<dbReference type="GeneID" id="54358007"/>
<evidence type="ECO:0000256" key="1">
    <source>
        <dbReference type="ARBA" id="ARBA00022884"/>
    </source>
</evidence>
<dbReference type="GO" id="GO:0000398">
    <property type="term" value="P:mRNA splicing, via spliceosome"/>
    <property type="evidence" value="ECO:0007669"/>
    <property type="project" value="TreeGrafter"/>
</dbReference>
<name>A0A6J3MDU0_9PEZI</name>
<feature type="non-terminal residue" evidence="5">
    <location>
        <position position="63"/>
    </location>
</feature>
<dbReference type="PANTHER" id="PTHR15481">
    <property type="entry name" value="RIBONUCLEIC ACID BINDING PROTEIN S1"/>
    <property type="match status" value="1"/>
</dbReference>